<evidence type="ECO:0000313" key="1">
    <source>
        <dbReference type="EMBL" id="KAF4680530.1"/>
    </source>
</evidence>
<protein>
    <submittedName>
        <fullName evidence="1">Uncharacterized protein</fullName>
    </submittedName>
</protein>
<dbReference type="Proteomes" id="UP000541610">
    <property type="component" value="Unassembled WGS sequence"/>
</dbReference>
<accession>A0A7J6NAM6</accession>
<dbReference type="EMBL" id="JABANP010000598">
    <property type="protein sequence ID" value="KAF4680530.1"/>
    <property type="molecule type" value="Genomic_DNA"/>
</dbReference>
<reference evidence="1 2" key="1">
    <citation type="submission" date="2020-04" db="EMBL/GenBank/DDBJ databases">
        <title>Perkinsus olseni comparative genomics.</title>
        <authorList>
            <person name="Bogema D.R."/>
        </authorList>
    </citation>
    <scope>NUCLEOTIDE SEQUENCE [LARGE SCALE GENOMIC DNA]</scope>
    <source>
        <strain evidence="1">00978-12</strain>
    </source>
</reference>
<comment type="caution">
    <text evidence="1">The sequence shown here is derived from an EMBL/GenBank/DDBJ whole genome shotgun (WGS) entry which is preliminary data.</text>
</comment>
<evidence type="ECO:0000313" key="2">
    <source>
        <dbReference type="Proteomes" id="UP000541610"/>
    </source>
</evidence>
<gene>
    <name evidence="1" type="ORF">FOZ60_013281</name>
</gene>
<dbReference type="AlphaFoldDB" id="A0A7J6NAM6"/>
<organism evidence="1 2">
    <name type="scientific">Perkinsus olseni</name>
    <name type="common">Perkinsus atlanticus</name>
    <dbReference type="NCBI Taxonomy" id="32597"/>
    <lineage>
        <taxon>Eukaryota</taxon>
        <taxon>Sar</taxon>
        <taxon>Alveolata</taxon>
        <taxon>Perkinsozoa</taxon>
        <taxon>Perkinsea</taxon>
        <taxon>Perkinsida</taxon>
        <taxon>Perkinsidae</taxon>
        <taxon>Perkinsus</taxon>
    </lineage>
</organism>
<sequence>MILLCPLHHNIYPQCCLPHRGGIFILLPTEDIYLSPMDQEVVTILLDNTELMLVLCAVSASDLFSKCPIAQLKTILVITAALQGFLLSGQVQYRLQESCGQDCVTAWNDMMLPKLKKFQAKEAGRNGPNDVIPLAVSDMVTDFNGKLKAAKQAISRDVASLVKSRNPAAHSFSLAVTDEDIQGTHYGYIDGRSLRMCIHSCEISR</sequence>
<name>A0A7J6NAM6_PEROL</name>
<proteinExistence type="predicted"/>